<keyword evidence="3" id="KW-1185">Reference proteome</keyword>
<keyword evidence="1" id="KW-1133">Transmembrane helix</keyword>
<protein>
    <submittedName>
        <fullName evidence="2">Uncharacterized protein</fullName>
    </submittedName>
</protein>
<dbReference type="Proteomes" id="UP001163831">
    <property type="component" value="Chromosome"/>
</dbReference>
<feature type="transmembrane region" description="Helical" evidence="1">
    <location>
        <begin position="21"/>
        <end position="39"/>
    </location>
</feature>
<evidence type="ECO:0000256" key="1">
    <source>
        <dbReference type="SAM" id="Phobius"/>
    </source>
</evidence>
<keyword evidence="1" id="KW-0472">Membrane</keyword>
<sequence length="108" mass="12050">MRHNLNHARGRAARRFNGRRARRLLGGLAGVWVLGFGALKLDQWVATHYHCPFAPHCSYLLVCFLMPAFLLALFSIPFKRRDVALPHQEGAGAAGHALSQAHYSPHVQ</sequence>
<name>A0ABY6GLP0_9PROT</name>
<organism evidence="2 3">
    <name type="scientific">Candidatus Kirkpatrickella diaphorinae</name>
    <dbReference type="NCBI Taxonomy" id="2984322"/>
    <lineage>
        <taxon>Bacteria</taxon>
        <taxon>Pseudomonadati</taxon>
        <taxon>Pseudomonadota</taxon>
        <taxon>Alphaproteobacteria</taxon>
        <taxon>Acetobacterales</taxon>
        <taxon>Acetobacteraceae</taxon>
        <taxon>Candidatus Kirkpatrickella</taxon>
    </lineage>
</organism>
<feature type="transmembrane region" description="Helical" evidence="1">
    <location>
        <begin position="59"/>
        <end position="78"/>
    </location>
</feature>
<evidence type="ECO:0000313" key="3">
    <source>
        <dbReference type="Proteomes" id="UP001163831"/>
    </source>
</evidence>
<proteinExistence type="predicted"/>
<dbReference type="RefSeq" id="WP_319807179.1">
    <property type="nucleotide sequence ID" value="NZ_CP107052.1"/>
</dbReference>
<accession>A0ABY6GLP0</accession>
<gene>
    <name evidence="2" type="ORF">N5W20_01525</name>
</gene>
<keyword evidence="1" id="KW-0812">Transmembrane</keyword>
<dbReference type="EMBL" id="CP107052">
    <property type="protein sequence ID" value="UYH51586.1"/>
    <property type="molecule type" value="Genomic_DNA"/>
</dbReference>
<evidence type="ECO:0000313" key="2">
    <source>
        <dbReference type="EMBL" id="UYH51586.1"/>
    </source>
</evidence>
<reference evidence="2" key="1">
    <citation type="submission" date="2022-10" db="EMBL/GenBank/DDBJ databases">
        <title>Candidatus Kirkpatrella diaphorinas gen. nov., sp. nov., an uncultured endosymbiont identified in a population of Diaphorina citri from Hawaii.</title>
        <authorList>
            <person name="Henry E.M."/>
            <person name="Carlson C.R."/>
            <person name="Kuo Y.-W."/>
        </authorList>
    </citation>
    <scope>NUCLEOTIDE SEQUENCE</scope>
    <source>
        <strain evidence="2">CADCRV1</strain>
    </source>
</reference>